<dbReference type="AlphaFoldDB" id="A0A6G9XN54"/>
<dbReference type="EMBL" id="CP046171">
    <property type="protein sequence ID" value="QIS02355.1"/>
    <property type="molecule type" value="Genomic_DNA"/>
</dbReference>
<sequence>MENQRDNVDDLTRCPDDDEIAQAATDLELAMITKCSELATKLLLGNATNSEDVSKLNAGNNSDRSPTRLNLELTKLRILCKANMDVRGAVAAARFAGATWQQVGAACGKSKQAAYERWHKAVGELEITRRKTDHRPVDPLDEYDPGGMRPIAALYEQLQQLPPRDSTE</sequence>
<proteinExistence type="predicted"/>
<accession>A0A6G9XN54</accession>
<organism evidence="1 2">
    <name type="scientific">Nocardia brasiliensis</name>
    <dbReference type="NCBI Taxonomy" id="37326"/>
    <lineage>
        <taxon>Bacteria</taxon>
        <taxon>Bacillati</taxon>
        <taxon>Actinomycetota</taxon>
        <taxon>Actinomycetes</taxon>
        <taxon>Mycobacteriales</taxon>
        <taxon>Nocardiaceae</taxon>
        <taxon>Nocardia</taxon>
    </lineage>
</organism>
<reference evidence="1 2" key="1">
    <citation type="journal article" date="2019" name="ACS Chem. Biol.">
        <title>Identification and Mobilization of a Cryptic Antibiotic Biosynthesis Gene Locus from a Human-Pathogenic Nocardia Isolate.</title>
        <authorList>
            <person name="Herisse M."/>
            <person name="Ishida K."/>
            <person name="Porter J.L."/>
            <person name="Howden B."/>
            <person name="Hertweck C."/>
            <person name="Stinear T.P."/>
            <person name="Pidot S.J."/>
        </authorList>
    </citation>
    <scope>NUCLEOTIDE SEQUENCE [LARGE SCALE GENOMIC DNA]</scope>
    <source>
        <strain evidence="1 2">AUSMDU00024985</strain>
    </source>
</reference>
<dbReference type="RefSeq" id="WP_167461454.1">
    <property type="nucleotide sequence ID" value="NZ_CP046171.1"/>
</dbReference>
<gene>
    <name evidence="1" type="ORF">F5X71_08480</name>
</gene>
<protein>
    <submittedName>
        <fullName evidence="1">Uncharacterized protein</fullName>
    </submittedName>
</protein>
<name>A0A6G9XN54_NOCBR</name>
<evidence type="ECO:0000313" key="2">
    <source>
        <dbReference type="Proteomes" id="UP000501705"/>
    </source>
</evidence>
<evidence type="ECO:0000313" key="1">
    <source>
        <dbReference type="EMBL" id="QIS02355.1"/>
    </source>
</evidence>
<dbReference type="Proteomes" id="UP000501705">
    <property type="component" value="Chromosome"/>
</dbReference>